<gene>
    <name evidence="1" type="ORF">K227x_27030</name>
</gene>
<sequence length="65" mass="7139">MAGNTAAIDHNDPVCYRNLQMRSIPETEDIGHSDVQPAVIPADTLKAEAKKLEAIIQRQAKRVAK</sequence>
<keyword evidence="2" id="KW-1185">Reference proteome</keyword>
<proteinExistence type="predicted"/>
<dbReference type="AlphaFoldDB" id="A0A517NB08"/>
<dbReference type="RefSeq" id="WP_145169880.1">
    <property type="nucleotide sequence ID" value="NZ_CP036525.1"/>
</dbReference>
<reference evidence="1 2" key="1">
    <citation type="submission" date="2019-02" db="EMBL/GenBank/DDBJ databases">
        <title>Deep-cultivation of Planctomycetes and their phenomic and genomic characterization uncovers novel biology.</title>
        <authorList>
            <person name="Wiegand S."/>
            <person name="Jogler M."/>
            <person name="Boedeker C."/>
            <person name="Pinto D."/>
            <person name="Vollmers J."/>
            <person name="Rivas-Marin E."/>
            <person name="Kohn T."/>
            <person name="Peeters S.H."/>
            <person name="Heuer A."/>
            <person name="Rast P."/>
            <person name="Oberbeckmann S."/>
            <person name="Bunk B."/>
            <person name="Jeske O."/>
            <person name="Meyerdierks A."/>
            <person name="Storesund J.E."/>
            <person name="Kallscheuer N."/>
            <person name="Luecker S."/>
            <person name="Lage O.M."/>
            <person name="Pohl T."/>
            <person name="Merkel B.J."/>
            <person name="Hornburger P."/>
            <person name="Mueller R.-W."/>
            <person name="Bruemmer F."/>
            <person name="Labrenz M."/>
            <person name="Spormann A.M."/>
            <person name="Op den Camp H."/>
            <person name="Overmann J."/>
            <person name="Amann R."/>
            <person name="Jetten M.S.M."/>
            <person name="Mascher T."/>
            <person name="Medema M.H."/>
            <person name="Devos D.P."/>
            <person name="Kaster A.-K."/>
            <person name="Ovreas L."/>
            <person name="Rohde M."/>
            <person name="Galperin M.Y."/>
            <person name="Jogler C."/>
        </authorList>
    </citation>
    <scope>NUCLEOTIDE SEQUENCE [LARGE SCALE GENOMIC DNA]</scope>
    <source>
        <strain evidence="1 2">K22_7</strain>
    </source>
</reference>
<dbReference type="Proteomes" id="UP000318538">
    <property type="component" value="Chromosome"/>
</dbReference>
<organism evidence="1 2">
    <name type="scientific">Rubripirellula lacrimiformis</name>
    <dbReference type="NCBI Taxonomy" id="1930273"/>
    <lineage>
        <taxon>Bacteria</taxon>
        <taxon>Pseudomonadati</taxon>
        <taxon>Planctomycetota</taxon>
        <taxon>Planctomycetia</taxon>
        <taxon>Pirellulales</taxon>
        <taxon>Pirellulaceae</taxon>
        <taxon>Rubripirellula</taxon>
    </lineage>
</organism>
<protein>
    <submittedName>
        <fullName evidence="1">Uncharacterized protein</fullName>
    </submittedName>
</protein>
<accession>A0A517NB08</accession>
<evidence type="ECO:0000313" key="1">
    <source>
        <dbReference type="EMBL" id="QDT04313.1"/>
    </source>
</evidence>
<evidence type="ECO:0000313" key="2">
    <source>
        <dbReference type="Proteomes" id="UP000318538"/>
    </source>
</evidence>
<dbReference type="EMBL" id="CP036525">
    <property type="protein sequence ID" value="QDT04313.1"/>
    <property type="molecule type" value="Genomic_DNA"/>
</dbReference>
<dbReference type="KEGG" id="rlc:K227x_27030"/>
<name>A0A517NB08_9BACT</name>